<keyword evidence="9" id="KW-0137">Centromere</keyword>
<feature type="region of interest" description="Disordered" evidence="10">
    <location>
        <begin position="117"/>
        <end position="375"/>
    </location>
</feature>
<sequence length="375" mass="39824">MAPVRQKKRVSDQSTASTRRHGASTDGKMPLKDDPSTPRHRSPIKKQRMGISVQQKQALIDNLQLEVTERARRLRAQYNLQALGLRSRIEIRINRIPTSLRKTKMGDLLVKYIEQEQNQIAGRPPPVPANDTPRSSPQKSVYGAARSQAPGRAYKGMDVHSNELTRDKENEMENMDQKRKIRGAQGTESGLVRPAQVLSPTSSNSRLANRHGSASPTKSQTARHGSPLKSSGGSRSAVVTSVLSSMVERAKATRHGGTRKATTASEASSSSNATTSTTRTKGRRPVAAAATASRGPPSRPATRAGGRASGTSETSDASTGTVVKKAGAGKAVRATKKTTTMGTIRKGVAGGAKRATAKPAAASTSASGRVLRKRG</sequence>
<evidence type="ECO:0000256" key="4">
    <source>
        <dbReference type="ARBA" id="ARBA00022454"/>
    </source>
</evidence>
<dbReference type="Proteomes" id="UP000236621">
    <property type="component" value="Unassembled WGS sequence"/>
</dbReference>
<dbReference type="AlphaFoldDB" id="A0A2K3QI13"/>
<evidence type="ECO:0000256" key="3">
    <source>
        <dbReference type="ARBA" id="ARBA00009914"/>
    </source>
</evidence>
<accession>A0A2K3QI13</accession>
<dbReference type="STRING" id="45235.A0A2K3QI13"/>
<feature type="compositionally biased region" description="Basic residues" evidence="10">
    <location>
        <begin position="38"/>
        <end position="48"/>
    </location>
</feature>
<keyword evidence="4" id="KW-0158">Chromosome</keyword>
<comment type="similarity">
    <text evidence="3">Belongs to the borealin family.</text>
</comment>
<evidence type="ECO:0000256" key="10">
    <source>
        <dbReference type="SAM" id="MobiDB-lite"/>
    </source>
</evidence>
<feature type="compositionally biased region" description="Low complexity" evidence="10">
    <location>
        <begin position="319"/>
        <end position="340"/>
    </location>
</feature>
<dbReference type="GO" id="GO:0005634">
    <property type="term" value="C:nucleus"/>
    <property type="evidence" value="ECO:0007669"/>
    <property type="project" value="UniProtKB-SubCell"/>
</dbReference>
<proteinExistence type="inferred from homology"/>
<name>A0A2K3QI13_9HYPO</name>
<dbReference type="PANTHER" id="PTHR16040:SF7">
    <property type="entry name" value="AUSTRALIN, ISOFORM A-RELATED"/>
    <property type="match status" value="1"/>
</dbReference>
<evidence type="ECO:0000313" key="12">
    <source>
        <dbReference type="EMBL" id="PNY27150.1"/>
    </source>
</evidence>
<evidence type="ECO:0000313" key="13">
    <source>
        <dbReference type="Proteomes" id="UP000236621"/>
    </source>
</evidence>
<feature type="compositionally biased region" description="Polar residues" evidence="10">
    <location>
        <begin position="198"/>
        <end position="244"/>
    </location>
</feature>
<keyword evidence="6" id="KW-0498">Mitosis</keyword>
<dbReference type="PANTHER" id="PTHR16040">
    <property type="entry name" value="AUSTRALIN, ISOFORM A-RELATED"/>
    <property type="match status" value="1"/>
</dbReference>
<dbReference type="OrthoDB" id="2392550at2759"/>
<evidence type="ECO:0000256" key="9">
    <source>
        <dbReference type="ARBA" id="ARBA00023328"/>
    </source>
</evidence>
<dbReference type="GO" id="GO:0000775">
    <property type="term" value="C:chromosome, centromeric region"/>
    <property type="evidence" value="ECO:0007669"/>
    <property type="project" value="UniProtKB-SubCell"/>
</dbReference>
<evidence type="ECO:0000259" key="11">
    <source>
        <dbReference type="Pfam" id="PF10444"/>
    </source>
</evidence>
<comment type="subcellular location">
    <subcellularLocation>
        <location evidence="2">Chromosome</location>
        <location evidence="2">Centromere</location>
    </subcellularLocation>
    <subcellularLocation>
        <location evidence="1">Nucleus</location>
    </subcellularLocation>
</comment>
<keyword evidence="5" id="KW-0132">Cell division</keyword>
<evidence type="ECO:0000256" key="2">
    <source>
        <dbReference type="ARBA" id="ARBA00004584"/>
    </source>
</evidence>
<feature type="region of interest" description="Disordered" evidence="10">
    <location>
        <begin position="1"/>
        <end position="53"/>
    </location>
</feature>
<evidence type="ECO:0000256" key="1">
    <source>
        <dbReference type="ARBA" id="ARBA00004123"/>
    </source>
</evidence>
<dbReference type="GO" id="GO:0051301">
    <property type="term" value="P:cell division"/>
    <property type="evidence" value="ECO:0007669"/>
    <property type="project" value="UniProtKB-KW"/>
</dbReference>
<keyword evidence="13" id="KW-1185">Reference proteome</keyword>
<feature type="compositionally biased region" description="Low complexity" evidence="10">
    <location>
        <begin position="351"/>
        <end position="368"/>
    </location>
</feature>
<evidence type="ECO:0000256" key="8">
    <source>
        <dbReference type="ARBA" id="ARBA00023306"/>
    </source>
</evidence>
<dbReference type="GO" id="GO:0000070">
    <property type="term" value="P:mitotic sister chromatid segregation"/>
    <property type="evidence" value="ECO:0007669"/>
    <property type="project" value="TreeGrafter"/>
</dbReference>
<protein>
    <recommendedName>
        <fullName evidence="11">Borealin N-terminal domain-containing protein</fullName>
    </recommendedName>
</protein>
<keyword evidence="7" id="KW-0539">Nucleus</keyword>
<feature type="compositionally biased region" description="Low complexity" evidence="10">
    <location>
        <begin position="261"/>
        <end position="278"/>
    </location>
</feature>
<reference evidence="12 13" key="1">
    <citation type="submission" date="2017-08" db="EMBL/GenBank/DDBJ databases">
        <title>Harnessing the power of phylogenomics to disentangle the directionality and signatures of interkingdom host jumping in the parasitic fungal genus Tolypocladium.</title>
        <authorList>
            <person name="Quandt C.A."/>
            <person name="Patterson W."/>
            <person name="Spatafora J.W."/>
        </authorList>
    </citation>
    <scope>NUCLEOTIDE SEQUENCE [LARGE SCALE GENOMIC DNA]</scope>
    <source>
        <strain evidence="12 13">CBS 113982</strain>
    </source>
</reference>
<keyword evidence="8" id="KW-0131">Cell cycle</keyword>
<dbReference type="Pfam" id="PF10444">
    <property type="entry name" value="Nbl1_Borealin_N"/>
    <property type="match status" value="1"/>
</dbReference>
<dbReference type="InterPro" id="IPR018851">
    <property type="entry name" value="Borealin_N"/>
</dbReference>
<dbReference type="GO" id="GO:0032133">
    <property type="term" value="C:chromosome passenger complex"/>
    <property type="evidence" value="ECO:0007669"/>
    <property type="project" value="TreeGrafter"/>
</dbReference>
<dbReference type="GO" id="GO:0051233">
    <property type="term" value="C:spindle midzone"/>
    <property type="evidence" value="ECO:0007669"/>
    <property type="project" value="TreeGrafter"/>
</dbReference>
<organism evidence="12 13">
    <name type="scientific">Tolypocladium capitatum</name>
    <dbReference type="NCBI Taxonomy" id="45235"/>
    <lineage>
        <taxon>Eukaryota</taxon>
        <taxon>Fungi</taxon>
        <taxon>Dikarya</taxon>
        <taxon>Ascomycota</taxon>
        <taxon>Pezizomycotina</taxon>
        <taxon>Sordariomycetes</taxon>
        <taxon>Hypocreomycetidae</taxon>
        <taxon>Hypocreales</taxon>
        <taxon>Ophiocordycipitaceae</taxon>
        <taxon>Tolypocladium</taxon>
    </lineage>
</organism>
<feature type="compositionally biased region" description="Basic and acidic residues" evidence="10">
    <location>
        <begin position="155"/>
        <end position="178"/>
    </location>
</feature>
<comment type="caution">
    <text evidence="12">The sequence shown here is derived from an EMBL/GenBank/DDBJ whole genome shotgun (WGS) entry which is preliminary data.</text>
</comment>
<feature type="compositionally biased region" description="Polar residues" evidence="10">
    <location>
        <begin position="309"/>
        <end position="318"/>
    </location>
</feature>
<evidence type="ECO:0000256" key="6">
    <source>
        <dbReference type="ARBA" id="ARBA00022776"/>
    </source>
</evidence>
<gene>
    <name evidence="12" type="ORF">TCAP_02921</name>
</gene>
<evidence type="ECO:0000256" key="7">
    <source>
        <dbReference type="ARBA" id="ARBA00023242"/>
    </source>
</evidence>
<feature type="domain" description="Borealin N-terminal" evidence="11">
    <location>
        <begin position="55"/>
        <end position="109"/>
    </location>
</feature>
<dbReference type="InterPro" id="IPR018867">
    <property type="entry name" value="Cell_div_borealin"/>
</dbReference>
<dbReference type="EMBL" id="NRSZ01000454">
    <property type="protein sequence ID" value="PNY27150.1"/>
    <property type="molecule type" value="Genomic_DNA"/>
</dbReference>
<evidence type="ECO:0000256" key="5">
    <source>
        <dbReference type="ARBA" id="ARBA00022618"/>
    </source>
</evidence>